<sequence length="89" mass="10828">MWFKNKESRQDELKEFVSKLLYLERKYNMKMIGNGEDAVVQDLYNGEIYNYEQKNKIKDAHNHLKWLSKLKTGQKENVPKDIIKDRKMY</sequence>
<evidence type="ECO:0000313" key="1">
    <source>
        <dbReference type="EMBL" id="PKG30845.1"/>
    </source>
</evidence>
<keyword evidence="2" id="KW-1185">Reference proteome</keyword>
<dbReference type="AlphaFoldDB" id="A0A2N0ZMW6"/>
<name>A0A2N0ZMW6_9BACI</name>
<protein>
    <submittedName>
        <fullName evidence="1">Uncharacterized protein</fullName>
    </submittedName>
</protein>
<dbReference type="Proteomes" id="UP000233343">
    <property type="component" value="Unassembled WGS sequence"/>
</dbReference>
<gene>
    <name evidence="1" type="ORF">CWS20_01110</name>
</gene>
<accession>A0A2N0ZMW6</accession>
<reference evidence="1 2" key="1">
    <citation type="journal article" date="2010" name="Int. J. Syst. Evol. Microbiol.">
        <title>Bacillus horneckiae sp. nov., isolated from a spacecraft-assembly clean room.</title>
        <authorList>
            <person name="Vaishampayan P."/>
            <person name="Probst A."/>
            <person name="Krishnamurthi S."/>
            <person name="Ghosh S."/>
            <person name="Osman S."/>
            <person name="McDowall A."/>
            <person name="Ruckmani A."/>
            <person name="Mayilraj S."/>
            <person name="Venkateswaran K."/>
        </authorList>
    </citation>
    <scope>NUCLEOTIDE SEQUENCE [LARGE SCALE GENOMIC DNA]</scope>
    <source>
        <strain evidence="2">1PO1SC</strain>
    </source>
</reference>
<dbReference type="RefSeq" id="WP_066192322.1">
    <property type="nucleotide sequence ID" value="NZ_PISD01000004.1"/>
</dbReference>
<proteinExistence type="predicted"/>
<dbReference type="EMBL" id="PISD01000004">
    <property type="protein sequence ID" value="PKG30845.1"/>
    <property type="molecule type" value="Genomic_DNA"/>
</dbReference>
<evidence type="ECO:0000313" key="2">
    <source>
        <dbReference type="Proteomes" id="UP000233343"/>
    </source>
</evidence>
<comment type="caution">
    <text evidence="1">The sequence shown here is derived from an EMBL/GenBank/DDBJ whole genome shotgun (WGS) entry which is preliminary data.</text>
</comment>
<organism evidence="1 2">
    <name type="scientific">Cytobacillus horneckiae</name>
    <dbReference type="NCBI Taxonomy" id="549687"/>
    <lineage>
        <taxon>Bacteria</taxon>
        <taxon>Bacillati</taxon>
        <taxon>Bacillota</taxon>
        <taxon>Bacilli</taxon>
        <taxon>Bacillales</taxon>
        <taxon>Bacillaceae</taxon>
        <taxon>Cytobacillus</taxon>
    </lineage>
</organism>